<gene>
    <name evidence="1" type="ORF">ES288_A03G067200v1</name>
</gene>
<protein>
    <submittedName>
        <fullName evidence="1">Uncharacterized protein</fullName>
    </submittedName>
</protein>
<keyword evidence="2" id="KW-1185">Reference proteome</keyword>
<sequence>MSVRFLGLVDLTKHIGYMEQNGTTLKHVTRQYRSANMTTLKRVTGQHRST</sequence>
<evidence type="ECO:0000313" key="2">
    <source>
        <dbReference type="Proteomes" id="UP000323506"/>
    </source>
</evidence>
<reference evidence="1 2" key="1">
    <citation type="submission" date="2019-06" db="EMBL/GenBank/DDBJ databases">
        <title>WGS assembly of Gossypium darwinii.</title>
        <authorList>
            <person name="Chen Z.J."/>
            <person name="Sreedasyam A."/>
            <person name="Ando A."/>
            <person name="Song Q."/>
            <person name="De L."/>
            <person name="Hulse-Kemp A."/>
            <person name="Ding M."/>
            <person name="Ye W."/>
            <person name="Kirkbride R."/>
            <person name="Jenkins J."/>
            <person name="Plott C."/>
            <person name="Lovell J."/>
            <person name="Lin Y.-M."/>
            <person name="Vaughn R."/>
            <person name="Liu B."/>
            <person name="Li W."/>
            <person name="Simpson S."/>
            <person name="Scheffler B."/>
            <person name="Saski C."/>
            <person name="Grover C."/>
            <person name="Hu G."/>
            <person name="Conover J."/>
            <person name="Carlson J."/>
            <person name="Shu S."/>
            <person name="Boston L."/>
            <person name="Williams M."/>
            <person name="Peterson D."/>
            <person name="Mcgee K."/>
            <person name="Jones D."/>
            <person name="Wendel J."/>
            <person name="Stelly D."/>
            <person name="Grimwood J."/>
            <person name="Schmutz J."/>
        </authorList>
    </citation>
    <scope>NUCLEOTIDE SEQUENCE [LARGE SCALE GENOMIC DNA]</scope>
    <source>
        <strain evidence="1">1808015.09</strain>
    </source>
</reference>
<dbReference type="Proteomes" id="UP000323506">
    <property type="component" value="Chromosome A03"/>
</dbReference>
<proteinExistence type="predicted"/>
<accession>A0A5D2H3I4</accession>
<dbReference type="EMBL" id="CM017690">
    <property type="protein sequence ID" value="TYH24136.1"/>
    <property type="molecule type" value="Genomic_DNA"/>
</dbReference>
<organism evidence="1 2">
    <name type="scientific">Gossypium darwinii</name>
    <name type="common">Darwin's cotton</name>
    <name type="synonym">Gossypium barbadense var. darwinii</name>
    <dbReference type="NCBI Taxonomy" id="34276"/>
    <lineage>
        <taxon>Eukaryota</taxon>
        <taxon>Viridiplantae</taxon>
        <taxon>Streptophyta</taxon>
        <taxon>Embryophyta</taxon>
        <taxon>Tracheophyta</taxon>
        <taxon>Spermatophyta</taxon>
        <taxon>Magnoliopsida</taxon>
        <taxon>eudicotyledons</taxon>
        <taxon>Gunneridae</taxon>
        <taxon>Pentapetalae</taxon>
        <taxon>rosids</taxon>
        <taxon>malvids</taxon>
        <taxon>Malvales</taxon>
        <taxon>Malvaceae</taxon>
        <taxon>Malvoideae</taxon>
        <taxon>Gossypium</taxon>
    </lineage>
</organism>
<evidence type="ECO:0000313" key="1">
    <source>
        <dbReference type="EMBL" id="TYH24136.1"/>
    </source>
</evidence>
<dbReference type="AlphaFoldDB" id="A0A5D2H3I4"/>
<name>A0A5D2H3I4_GOSDA</name>